<evidence type="ECO:0000259" key="7">
    <source>
        <dbReference type="Pfam" id="PF21297"/>
    </source>
</evidence>
<dbReference type="PANTHER" id="PTHR16451:SF12">
    <property type="entry name" value="MITOCHONDRIAL DYNAMICS PROTEIN MIEF1"/>
    <property type="match status" value="1"/>
</dbReference>
<gene>
    <name evidence="8" type="ORF">SUZIE_175310</name>
</gene>
<evidence type="ECO:0000256" key="2">
    <source>
        <dbReference type="ARBA" id="ARBA00022692"/>
    </source>
</evidence>
<dbReference type="PANTHER" id="PTHR16451">
    <property type="entry name" value="MITOCHONDRIAL DYNAMICS PROTEINS 49/51 FAMILY MEMBER"/>
    <property type="match status" value="1"/>
</dbReference>
<name>A0AA41N504_SCICA</name>
<dbReference type="GO" id="GO:0005741">
    <property type="term" value="C:mitochondrial outer membrane"/>
    <property type="evidence" value="ECO:0007669"/>
    <property type="project" value="InterPro"/>
</dbReference>
<reference evidence="8" key="1">
    <citation type="submission" date="2020-03" db="EMBL/GenBank/DDBJ databases">
        <title>Studies in the Genomics of Life Span.</title>
        <authorList>
            <person name="Glass D."/>
        </authorList>
    </citation>
    <scope>NUCLEOTIDE SEQUENCE</scope>
    <source>
        <strain evidence="8">SUZIE</strain>
        <tissue evidence="8">Muscle</tissue>
    </source>
</reference>
<evidence type="ECO:0000256" key="5">
    <source>
        <dbReference type="ARBA" id="ARBA00061008"/>
    </source>
</evidence>
<evidence type="ECO:0000256" key="4">
    <source>
        <dbReference type="ARBA" id="ARBA00023136"/>
    </source>
</evidence>
<dbReference type="GO" id="GO:0090141">
    <property type="term" value="P:positive regulation of mitochondrial fission"/>
    <property type="evidence" value="ECO:0007669"/>
    <property type="project" value="TreeGrafter"/>
</dbReference>
<dbReference type="Gene3D" id="3.30.460.90">
    <property type="match status" value="1"/>
</dbReference>
<keyword evidence="2 6" id="KW-0812">Transmembrane</keyword>
<dbReference type="AlphaFoldDB" id="A0AA41N504"/>
<comment type="similarity">
    <text evidence="5">Belongs to the MID49/MID51 family.</text>
</comment>
<comment type="caution">
    <text evidence="8">The sequence shown here is derived from an EMBL/GenBank/DDBJ whole genome shotgun (WGS) entry which is preliminary data.</text>
</comment>
<sequence>MAGAVERKGKKDDNGIGTAIDFVLSNARLVLGVGGAAMLGIATLAVKRIPTRLSHSGKRKWEEPNWMGSPRLLNRDIKTGLSQSLKTLPTDSLAFDTGETSYYWNWAAIPAGEQSQAKQAAVDICAELRSFLRAKLPDMPLQDMYLSGSLYDDLQVVSADHIQLIVPLVLEQNLWSCIPEEDTIMNVPGFFLVHRENSEYFPRGSSYWDCFVVGGYLSPKTVADTFEKVVAGSINWPAIGSLLDYVIWPAPPPEALTLEVQYERDKHLVIDFLPSLTLGDTVLVARPHQLAQYDNL</sequence>
<dbReference type="FunFam" id="3.30.460.90:FF:000002">
    <property type="entry name" value="Mitochondrial dynamics protein MID51"/>
    <property type="match status" value="1"/>
</dbReference>
<dbReference type="InterPro" id="IPR049097">
    <property type="entry name" value="MID51-like_C"/>
</dbReference>
<keyword evidence="4 6" id="KW-0472">Membrane</keyword>
<keyword evidence="3 6" id="KW-1133">Transmembrane helix</keyword>
<dbReference type="InterPro" id="IPR045909">
    <property type="entry name" value="MID49/MID51"/>
</dbReference>
<evidence type="ECO:0000256" key="3">
    <source>
        <dbReference type="ARBA" id="ARBA00022989"/>
    </source>
</evidence>
<proteinExistence type="inferred from homology"/>
<dbReference type="EMBL" id="JAATJV010390565">
    <property type="protein sequence ID" value="MBZ3883912.1"/>
    <property type="molecule type" value="Genomic_DNA"/>
</dbReference>
<comment type="subcellular location">
    <subcellularLocation>
        <location evidence="1">Membrane</location>
        <topology evidence="1">Single-pass membrane protein</topology>
    </subcellularLocation>
</comment>
<keyword evidence="9" id="KW-1185">Reference proteome</keyword>
<accession>A0AA41N504</accession>
<dbReference type="Pfam" id="PF21297">
    <property type="entry name" value="MID51-like_C"/>
    <property type="match status" value="1"/>
</dbReference>
<feature type="domain" description="Mitochondrial dynamics protein MID51-like C-terminal" evidence="7">
    <location>
        <begin position="113"/>
        <end position="296"/>
    </location>
</feature>
<protein>
    <submittedName>
        <fullName evidence="8">Mitochondrial dynamics protein MID51</fullName>
    </submittedName>
</protein>
<evidence type="ECO:0000313" key="9">
    <source>
        <dbReference type="Proteomes" id="UP001166674"/>
    </source>
</evidence>
<organism evidence="8 9">
    <name type="scientific">Sciurus carolinensis</name>
    <name type="common">Eastern gray squirrel</name>
    <dbReference type="NCBI Taxonomy" id="30640"/>
    <lineage>
        <taxon>Eukaryota</taxon>
        <taxon>Metazoa</taxon>
        <taxon>Chordata</taxon>
        <taxon>Craniata</taxon>
        <taxon>Vertebrata</taxon>
        <taxon>Euteleostomi</taxon>
        <taxon>Mammalia</taxon>
        <taxon>Eutheria</taxon>
        <taxon>Euarchontoglires</taxon>
        <taxon>Glires</taxon>
        <taxon>Rodentia</taxon>
        <taxon>Sciuromorpha</taxon>
        <taxon>Sciuridae</taxon>
        <taxon>Sciurinae</taxon>
        <taxon>Sciurini</taxon>
        <taxon>Sciurus</taxon>
    </lineage>
</organism>
<feature type="transmembrane region" description="Helical" evidence="6">
    <location>
        <begin position="27"/>
        <end position="46"/>
    </location>
</feature>
<evidence type="ECO:0000256" key="1">
    <source>
        <dbReference type="ARBA" id="ARBA00004167"/>
    </source>
</evidence>
<evidence type="ECO:0000256" key="6">
    <source>
        <dbReference type="SAM" id="Phobius"/>
    </source>
</evidence>
<dbReference type="Proteomes" id="UP001166674">
    <property type="component" value="Unassembled WGS sequence"/>
</dbReference>
<dbReference type="GO" id="GO:0007005">
    <property type="term" value="P:mitochondrion organization"/>
    <property type="evidence" value="ECO:0007669"/>
    <property type="project" value="InterPro"/>
</dbReference>
<evidence type="ECO:0000313" key="8">
    <source>
        <dbReference type="EMBL" id="MBZ3883912.1"/>
    </source>
</evidence>